<reference evidence="1" key="1">
    <citation type="submission" date="2022-11" db="EMBL/GenBank/DDBJ databases">
        <authorList>
            <person name="Petersen C."/>
        </authorList>
    </citation>
    <scope>NUCLEOTIDE SEQUENCE</scope>
    <source>
        <strain evidence="1">IBT 30069</strain>
    </source>
</reference>
<keyword evidence="2" id="KW-1185">Reference proteome</keyword>
<protein>
    <submittedName>
        <fullName evidence="1">Uncharacterized protein</fullName>
    </submittedName>
</protein>
<gene>
    <name evidence="1" type="ORF">N7456_007259</name>
</gene>
<organism evidence="1 2">
    <name type="scientific">Penicillium angulare</name>
    <dbReference type="NCBI Taxonomy" id="116970"/>
    <lineage>
        <taxon>Eukaryota</taxon>
        <taxon>Fungi</taxon>
        <taxon>Dikarya</taxon>
        <taxon>Ascomycota</taxon>
        <taxon>Pezizomycotina</taxon>
        <taxon>Eurotiomycetes</taxon>
        <taxon>Eurotiomycetidae</taxon>
        <taxon>Eurotiales</taxon>
        <taxon>Aspergillaceae</taxon>
        <taxon>Penicillium</taxon>
    </lineage>
</organism>
<comment type="caution">
    <text evidence="1">The sequence shown here is derived from an EMBL/GenBank/DDBJ whole genome shotgun (WGS) entry which is preliminary data.</text>
</comment>
<evidence type="ECO:0000313" key="1">
    <source>
        <dbReference type="EMBL" id="KAJ5101207.1"/>
    </source>
</evidence>
<evidence type="ECO:0000313" key="2">
    <source>
        <dbReference type="Proteomes" id="UP001149165"/>
    </source>
</evidence>
<reference evidence="1" key="2">
    <citation type="journal article" date="2023" name="IMA Fungus">
        <title>Comparative genomic study of the Penicillium genus elucidates a diverse pangenome and 15 lateral gene transfer events.</title>
        <authorList>
            <person name="Petersen C."/>
            <person name="Sorensen T."/>
            <person name="Nielsen M.R."/>
            <person name="Sondergaard T.E."/>
            <person name="Sorensen J.L."/>
            <person name="Fitzpatrick D.A."/>
            <person name="Frisvad J.C."/>
            <person name="Nielsen K.L."/>
        </authorList>
    </citation>
    <scope>NUCLEOTIDE SEQUENCE</scope>
    <source>
        <strain evidence="1">IBT 30069</strain>
    </source>
</reference>
<proteinExistence type="predicted"/>
<sequence>MVVPEKNENRIAIIRLLEAIEVDMFYPQLLEPEEKRAFQEEIERRIDQLPAEIQTICAADRLFSTDLMDIFVRYRYLRNKRFRENGFNGPADAAGTPEEAQIKSRLLKPSTSRDRPGLTPVKAGYLTKAGDGSVWRYQNQYIAWNAPVTVIVADAENTRMGVNLDYFLHRPKEANSPGDEHLGCKSLDQMWLNSKCLRLDWFRNEAIQHERMTERGSIWLSHLLPEHIDLVKKEDLILVQNDFQFGSAVQTIMKTYYTWFYGARTASRGPMPVERPRLTMVMIPDGNICEY</sequence>
<dbReference type="AlphaFoldDB" id="A0A9W9KDN8"/>
<dbReference type="Proteomes" id="UP001149165">
    <property type="component" value="Unassembled WGS sequence"/>
</dbReference>
<accession>A0A9W9KDN8</accession>
<name>A0A9W9KDN8_9EURO</name>
<dbReference type="EMBL" id="JAPQKH010000004">
    <property type="protein sequence ID" value="KAJ5101207.1"/>
    <property type="molecule type" value="Genomic_DNA"/>
</dbReference>